<organism evidence="1">
    <name type="scientific">Lepeophtheirus salmonis</name>
    <name type="common">Salmon louse</name>
    <name type="synonym">Caligus salmonis</name>
    <dbReference type="NCBI Taxonomy" id="72036"/>
    <lineage>
        <taxon>Eukaryota</taxon>
        <taxon>Metazoa</taxon>
        <taxon>Ecdysozoa</taxon>
        <taxon>Arthropoda</taxon>
        <taxon>Crustacea</taxon>
        <taxon>Multicrustacea</taxon>
        <taxon>Hexanauplia</taxon>
        <taxon>Copepoda</taxon>
        <taxon>Siphonostomatoida</taxon>
        <taxon>Caligidae</taxon>
        <taxon>Lepeophtheirus</taxon>
    </lineage>
</organism>
<sequence length="110" mass="12501">FSLSHCDRTCCSIALFNKILLVGESGWSDWILVPIDALESFGSIHVGLDELRGPAPAQLGPEYCLLRLTFHHVRWHSLLLKRSTSKWTGAKNVTWVFSVLTNLHWGYKIH</sequence>
<name>A0A0K2UP19_LEPSM</name>
<dbReference type="EMBL" id="HACA01022276">
    <property type="protein sequence ID" value="CDW39637.1"/>
    <property type="molecule type" value="Transcribed_RNA"/>
</dbReference>
<feature type="non-terminal residue" evidence="1">
    <location>
        <position position="1"/>
    </location>
</feature>
<accession>A0A0K2UP19</accession>
<dbReference type="AlphaFoldDB" id="A0A0K2UP19"/>
<evidence type="ECO:0000313" key="1">
    <source>
        <dbReference type="EMBL" id="CDW39637.1"/>
    </source>
</evidence>
<protein>
    <submittedName>
        <fullName evidence="1">Uncharacterized protein</fullName>
    </submittedName>
</protein>
<reference evidence="1" key="1">
    <citation type="submission" date="2014-05" db="EMBL/GenBank/DDBJ databases">
        <authorList>
            <person name="Chronopoulou M."/>
        </authorList>
    </citation>
    <scope>NUCLEOTIDE SEQUENCE</scope>
    <source>
        <tissue evidence="1">Whole organism</tissue>
    </source>
</reference>
<proteinExistence type="predicted"/>